<evidence type="ECO:0000256" key="6">
    <source>
        <dbReference type="ARBA" id="ARBA00023146"/>
    </source>
</evidence>
<protein>
    <recommendedName>
        <fullName evidence="8">Tyrosine--tRNA ligase</fullName>
        <ecNumber evidence="8">6.1.1.1</ecNumber>
    </recommendedName>
    <alternativeName>
        <fullName evidence="8">Tyrosyl-tRNA synthetase</fullName>
        <shortName evidence="8">TyrRS</shortName>
    </alternativeName>
</protein>
<keyword evidence="8" id="KW-0963">Cytoplasm</keyword>
<dbReference type="EMBL" id="JAUSZT010000003">
    <property type="protein sequence ID" value="MDQ0998849.1"/>
    <property type="molecule type" value="Genomic_DNA"/>
</dbReference>
<dbReference type="HAMAP" id="MF_02006">
    <property type="entry name" value="Tyr_tRNA_synth_type1"/>
    <property type="match status" value="1"/>
</dbReference>
<dbReference type="SMART" id="SM00363">
    <property type="entry name" value="S4"/>
    <property type="match status" value="1"/>
</dbReference>
<feature type="short sequence motif" description="'HIGH' region" evidence="8">
    <location>
        <begin position="44"/>
        <end position="53"/>
    </location>
</feature>
<dbReference type="CDD" id="cd00165">
    <property type="entry name" value="S4"/>
    <property type="match status" value="1"/>
</dbReference>
<evidence type="ECO:0000313" key="11">
    <source>
        <dbReference type="EMBL" id="MDQ0998849.1"/>
    </source>
</evidence>
<comment type="subcellular location">
    <subcellularLocation>
        <location evidence="8">Cytoplasm</location>
    </subcellularLocation>
</comment>
<keyword evidence="1 8" id="KW-0436">Ligase</keyword>
<accession>A0ABU0SDL2</accession>
<evidence type="ECO:0000256" key="4">
    <source>
        <dbReference type="ARBA" id="ARBA00022884"/>
    </source>
</evidence>
<dbReference type="InterPro" id="IPR014729">
    <property type="entry name" value="Rossmann-like_a/b/a_fold"/>
</dbReference>
<dbReference type="InterPro" id="IPR036986">
    <property type="entry name" value="S4_RNA-bd_sf"/>
</dbReference>
<evidence type="ECO:0000259" key="10">
    <source>
        <dbReference type="SMART" id="SM00363"/>
    </source>
</evidence>
<dbReference type="Gene3D" id="3.10.290.10">
    <property type="entry name" value="RNA-binding S4 domain"/>
    <property type="match status" value="1"/>
</dbReference>
<evidence type="ECO:0000256" key="5">
    <source>
        <dbReference type="ARBA" id="ARBA00022917"/>
    </source>
</evidence>
<dbReference type="CDD" id="cd00805">
    <property type="entry name" value="TyrRS_core"/>
    <property type="match status" value="1"/>
</dbReference>
<evidence type="ECO:0000256" key="9">
    <source>
        <dbReference type="PROSITE-ProRule" id="PRU00182"/>
    </source>
</evidence>
<dbReference type="InterPro" id="IPR002942">
    <property type="entry name" value="S4_RNA-bd"/>
</dbReference>
<gene>
    <name evidence="8" type="primary">tyrS</name>
    <name evidence="11" type="ORF">QFZ34_004031</name>
</gene>
<keyword evidence="2 8" id="KW-0547">Nucleotide-binding</keyword>
<feature type="binding site" evidence="8">
    <location>
        <position position="39"/>
    </location>
    <ligand>
        <name>L-tyrosine</name>
        <dbReference type="ChEBI" id="CHEBI:58315"/>
    </ligand>
</feature>
<keyword evidence="3 8" id="KW-0067">ATP-binding</keyword>
<dbReference type="Gene3D" id="3.40.50.620">
    <property type="entry name" value="HUPs"/>
    <property type="match status" value="1"/>
</dbReference>
<keyword evidence="12" id="KW-1185">Reference proteome</keyword>
<keyword evidence="6 8" id="KW-0030">Aminoacyl-tRNA synthetase</keyword>
<dbReference type="Pfam" id="PF22421">
    <property type="entry name" value="SYY_C-terminal"/>
    <property type="match status" value="1"/>
</dbReference>
<name>A0ABU0SDL2_9HYPH</name>
<keyword evidence="4 9" id="KW-0694">RNA-binding</keyword>
<dbReference type="InterPro" id="IPR024088">
    <property type="entry name" value="Tyr-tRNA-ligase_bac-type"/>
</dbReference>
<comment type="caution">
    <text evidence="11">The sequence shown here is derived from an EMBL/GenBank/DDBJ whole genome shotgun (WGS) entry which is preliminary data.</text>
</comment>
<evidence type="ECO:0000256" key="1">
    <source>
        <dbReference type="ARBA" id="ARBA00022598"/>
    </source>
</evidence>
<evidence type="ECO:0000256" key="8">
    <source>
        <dbReference type="HAMAP-Rule" id="MF_02006"/>
    </source>
</evidence>
<dbReference type="Gene3D" id="1.10.240.10">
    <property type="entry name" value="Tyrosyl-Transfer RNA Synthetase"/>
    <property type="match status" value="1"/>
</dbReference>
<dbReference type="PANTHER" id="PTHR11766">
    <property type="entry name" value="TYROSYL-TRNA SYNTHETASE"/>
    <property type="match status" value="1"/>
</dbReference>
<dbReference type="InterPro" id="IPR002307">
    <property type="entry name" value="Tyr-tRNA-ligase"/>
</dbReference>
<dbReference type="NCBIfam" id="TIGR00234">
    <property type="entry name" value="tyrS"/>
    <property type="match status" value="1"/>
</dbReference>
<dbReference type="PRINTS" id="PR01040">
    <property type="entry name" value="TRNASYNTHTYR"/>
</dbReference>
<dbReference type="SUPFAM" id="SSF55174">
    <property type="entry name" value="Alpha-L RNA-binding motif"/>
    <property type="match status" value="1"/>
</dbReference>
<dbReference type="EC" id="6.1.1.1" evidence="8"/>
<sequence length="417" mass="45817">MSAFKSEFLHTLSTRGFIHQTSDDAGLDALFTKETVSAYIGFDPTASSLHAGGLIQIMMLHWMQKTGHRPVALMGGGTGMVGDPSFKDEARKLMTPEIIQNNINGIKQVFTNYLNFGDGPQDALMVNNAEWLMPLNYLEFLRDVGQHFSVNRMLSFDSVKQRLDREQSLSFLEFNYMILQAYDFVELNKRYGLRLQMGGSDQWGNIVNGIDLGHRLGTPQLYALTSPLLTTSSGAKMGKSMNGAIWLNADLLSPYDFWQYWRNTEDADVTRFLKLYTTLPLDEIERLGALGGAEINETKKVLATEITALLHGRQAAEDAAETARKTFEEGALATNLPTVEVAASDLETGVGILTLLVKAGLAASNGEARRHVKGGAVRVNDESVSDEKLQVGASEVTTDGVIKLSLGKKKHILVRPA</sequence>
<proteinExistence type="inferred from homology"/>
<feature type="binding site" evidence="8">
    <location>
        <position position="176"/>
    </location>
    <ligand>
        <name>L-tyrosine</name>
        <dbReference type="ChEBI" id="CHEBI:58315"/>
    </ligand>
</feature>
<evidence type="ECO:0000313" key="12">
    <source>
        <dbReference type="Proteomes" id="UP001237780"/>
    </source>
</evidence>
<dbReference type="Pfam" id="PF00579">
    <property type="entry name" value="tRNA-synt_1b"/>
    <property type="match status" value="1"/>
</dbReference>
<feature type="domain" description="RNA-binding S4" evidence="10">
    <location>
        <begin position="350"/>
        <end position="412"/>
    </location>
</feature>
<dbReference type="GO" id="GO:0004831">
    <property type="term" value="F:tyrosine-tRNA ligase activity"/>
    <property type="evidence" value="ECO:0007669"/>
    <property type="project" value="UniProtKB-EC"/>
</dbReference>
<dbReference type="InterPro" id="IPR054608">
    <property type="entry name" value="SYY-like_C"/>
</dbReference>
<feature type="binding site" evidence="8">
    <location>
        <position position="180"/>
    </location>
    <ligand>
        <name>L-tyrosine</name>
        <dbReference type="ChEBI" id="CHEBI:58315"/>
    </ligand>
</feature>
<keyword evidence="5 8" id="KW-0648">Protein biosynthesis</keyword>
<feature type="short sequence motif" description="'KMSKS' region" evidence="8">
    <location>
        <begin position="236"/>
        <end position="240"/>
    </location>
</feature>
<organism evidence="11 12">
    <name type="scientific">Phyllobacterium ifriqiyense</name>
    <dbReference type="NCBI Taxonomy" id="314238"/>
    <lineage>
        <taxon>Bacteria</taxon>
        <taxon>Pseudomonadati</taxon>
        <taxon>Pseudomonadota</taxon>
        <taxon>Alphaproteobacteria</taxon>
        <taxon>Hyphomicrobiales</taxon>
        <taxon>Phyllobacteriaceae</taxon>
        <taxon>Phyllobacterium</taxon>
    </lineage>
</organism>
<comment type="subunit">
    <text evidence="8">Homodimer.</text>
</comment>
<dbReference type="InterPro" id="IPR024107">
    <property type="entry name" value="Tyr-tRNA-ligase_bac_1"/>
</dbReference>
<dbReference type="RefSeq" id="WP_307284396.1">
    <property type="nucleotide sequence ID" value="NZ_JAUSZT010000003.1"/>
</dbReference>
<evidence type="ECO:0000256" key="3">
    <source>
        <dbReference type="ARBA" id="ARBA00022840"/>
    </source>
</evidence>
<dbReference type="SUPFAM" id="SSF52374">
    <property type="entry name" value="Nucleotidylyl transferase"/>
    <property type="match status" value="1"/>
</dbReference>
<dbReference type="PROSITE" id="PS50889">
    <property type="entry name" value="S4"/>
    <property type="match status" value="1"/>
</dbReference>
<dbReference type="InterPro" id="IPR002305">
    <property type="entry name" value="aa-tRNA-synth_Ic"/>
</dbReference>
<reference evidence="11 12" key="1">
    <citation type="submission" date="2023-07" db="EMBL/GenBank/DDBJ databases">
        <title>Comparative genomics of wheat-associated soil bacteria to identify genetic determinants of phenazine resistance.</title>
        <authorList>
            <person name="Mouncey N."/>
        </authorList>
    </citation>
    <scope>NUCLEOTIDE SEQUENCE [LARGE SCALE GENOMIC DNA]</scope>
    <source>
        <strain evidence="11 12">W4I11</strain>
    </source>
</reference>
<evidence type="ECO:0000256" key="2">
    <source>
        <dbReference type="ARBA" id="ARBA00022741"/>
    </source>
</evidence>
<dbReference type="Proteomes" id="UP001237780">
    <property type="component" value="Unassembled WGS sequence"/>
</dbReference>
<feature type="binding site" evidence="8">
    <location>
        <position position="239"/>
    </location>
    <ligand>
        <name>ATP</name>
        <dbReference type="ChEBI" id="CHEBI:30616"/>
    </ligand>
</feature>
<comment type="similarity">
    <text evidence="8">Belongs to the class-I aminoacyl-tRNA synthetase family. TyrS type 1 subfamily.</text>
</comment>
<evidence type="ECO:0000256" key="7">
    <source>
        <dbReference type="ARBA" id="ARBA00048248"/>
    </source>
</evidence>
<comment type="function">
    <text evidence="8">Catalyzes the attachment of tyrosine to tRNA(Tyr) in a two-step reaction: tyrosine is first activated by ATP to form Tyr-AMP and then transferred to the acceptor end of tRNA(Tyr).</text>
</comment>
<dbReference type="PANTHER" id="PTHR11766:SF0">
    <property type="entry name" value="TYROSINE--TRNA LIGASE, MITOCHONDRIAL"/>
    <property type="match status" value="1"/>
</dbReference>
<comment type="catalytic activity">
    <reaction evidence="7 8">
        <text>tRNA(Tyr) + L-tyrosine + ATP = L-tyrosyl-tRNA(Tyr) + AMP + diphosphate + H(+)</text>
        <dbReference type="Rhea" id="RHEA:10220"/>
        <dbReference type="Rhea" id="RHEA-COMP:9706"/>
        <dbReference type="Rhea" id="RHEA-COMP:9707"/>
        <dbReference type="ChEBI" id="CHEBI:15378"/>
        <dbReference type="ChEBI" id="CHEBI:30616"/>
        <dbReference type="ChEBI" id="CHEBI:33019"/>
        <dbReference type="ChEBI" id="CHEBI:58315"/>
        <dbReference type="ChEBI" id="CHEBI:78442"/>
        <dbReference type="ChEBI" id="CHEBI:78536"/>
        <dbReference type="ChEBI" id="CHEBI:456215"/>
        <dbReference type="EC" id="6.1.1.1"/>
    </reaction>
</comment>